<keyword evidence="1" id="KW-0175">Coiled coil</keyword>
<accession>A0A191VB03</accession>
<feature type="region of interest" description="Disordered" evidence="2">
    <location>
        <begin position="448"/>
        <end position="477"/>
    </location>
</feature>
<evidence type="ECO:0000256" key="2">
    <source>
        <dbReference type="SAM" id="MobiDB-lite"/>
    </source>
</evidence>
<protein>
    <submittedName>
        <fullName evidence="3">Uncharacterized protein</fullName>
    </submittedName>
</protein>
<evidence type="ECO:0000313" key="3">
    <source>
        <dbReference type="EMBL" id="ANJ12102.1"/>
    </source>
</evidence>
<proteinExistence type="predicted"/>
<feature type="compositionally biased region" description="Low complexity" evidence="2">
    <location>
        <begin position="468"/>
        <end position="477"/>
    </location>
</feature>
<dbReference type="Proteomes" id="UP000078468">
    <property type="component" value="Plasmid pspa1"/>
</dbReference>
<dbReference type="EMBL" id="CP015867">
    <property type="protein sequence ID" value="ANJ12102.1"/>
    <property type="molecule type" value="Genomic_DNA"/>
</dbReference>
<geneLocation type="plasmid" evidence="4">
    <name>pspa1</name>
</geneLocation>
<feature type="coiled-coil region" evidence="1">
    <location>
        <begin position="270"/>
        <end position="297"/>
    </location>
</feature>
<keyword evidence="3" id="KW-0614">Plasmid</keyword>
<name>A0A191VB03_9ACTN</name>
<dbReference type="RefSeq" id="WP_064732430.1">
    <property type="nucleotide sequence ID" value="NZ_BMRX01000028.1"/>
</dbReference>
<feature type="region of interest" description="Disordered" evidence="2">
    <location>
        <begin position="1"/>
        <end position="41"/>
    </location>
</feature>
<evidence type="ECO:0000256" key="1">
    <source>
        <dbReference type="SAM" id="Coils"/>
    </source>
</evidence>
<organism evidence="3 4">
    <name type="scientific">Streptomyces parvulus</name>
    <dbReference type="NCBI Taxonomy" id="146923"/>
    <lineage>
        <taxon>Bacteria</taxon>
        <taxon>Bacillati</taxon>
        <taxon>Actinomycetota</taxon>
        <taxon>Actinomycetes</taxon>
        <taxon>Kitasatosporales</taxon>
        <taxon>Streptomycetaceae</taxon>
        <taxon>Streptomyces</taxon>
    </lineage>
</organism>
<dbReference type="AlphaFoldDB" id="A0A191VB03"/>
<sequence>MSTPIPSSAPVPLHIVGEPPASPAPDVIGTSGGPGRRPAPAVRPAAADWAALGVEPRWNGQETSDCAAVLSPFRGPATGLEPYKRYVAGARQRGETVLVVACIGAGQHRHNVFSGTVAPGVHLPDHYGSIAANPLPAGLSPELADGLDHAEHELGTRLLNRPPSAWFRLTYLKEARSSRPGVARVWPPPGEGELRPILLDGLGDPVAGLWMPADGSARWFVVPHGTDHRLLVEWLVQHALPAYVPGALTRARSTLVRDPALATDAEAQLVKRIAEEQRAHERRNTELQQQLAALRAVADPLRDNLLFGTGRPLEDAVHDVLVAAGATVTRLDDVYGTKSADLLAEYDGRRVLVEVKSANNRPPHSLPDKLLKHLNTWPRLTGTEPVDGGVLVVNHQVKVPPAQRDAEVYTDRAFADALTVPVIGSAHLFDWWRHDDWDAVRHAVFGATGPAQPPETAVPDTDLKVPRRPGSLSRLRR</sequence>
<reference evidence="3 4" key="1">
    <citation type="submission" date="2016-05" db="EMBL/GenBank/DDBJ databases">
        <title>Non-Contiguous Finished Genome Sequence of Streptomyces parvulus 2297 Integrated Site-Specifically with Actinophage R4.</title>
        <authorList>
            <person name="Nishizawa T."/>
            <person name="Miura T."/>
            <person name="Harada C."/>
            <person name="Guo Y."/>
            <person name="Narisawa K."/>
            <person name="Ohta H."/>
            <person name="Takahashi H."/>
            <person name="Shirai M."/>
        </authorList>
    </citation>
    <scope>NUCLEOTIDE SEQUENCE [LARGE SCALE GENOMIC DNA]</scope>
    <source>
        <strain evidence="3 4">2297</strain>
        <plasmid evidence="4">pspa1</plasmid>
    </source>
</reference>
<gene>
    <name evidence="3" type="ORF">Spa2297_34080</name>
</gene>
<dbReference type="KEGG" id="spav:Spa2297_34080"/>
<evidence type="ECO:0000313" key="4">
    <source>
        <dbReference type="Proteomes" id="UP000078468"/>
    </source>
</evidence>